<feature type="transmembrane region" description="Helical" evidence="2">
    <location>
        <begin position="418"/>
        <end position="440"/>
    </location>
</feature>
<dbReference type="EMBL" id="BMVU01000032">
    <property type="protein sequence ID" value="GGX93860.1"/>
    <property type="molecule type" value="Genomic_DNA"/>
</dbReference>
<keyword evidence="3" id="KW-0732">Signal</keyword>
<evidence type="ECO:0000256" key="3">
    <source>
        <dbReference type="SAM" id="SignalP"/>
    </source>
</evidence>
<protein>
    <submittedName>
        <fullName evidence="4">Uncharacterized protein</fullName>
    </submittedName>
</protein>
<keyword evidence="2" id="KW-0472">Membrane</keyword>
<accession>A0A918NT19</accession>
<sequence length="447" mass="45486">MGWRRGRAVLAGAAALCAVAALPGRSPAATPPDPYAFATGAPRVDGAGGTADAVPLDPGRTYRSSVGGDGAAYYRLRLDATSTAYVSATAVPAPGTRVAFSDGLKVSVQDADGHSCFSGDSGQARFGPTESPRPLTAWASRRIGPGAYSCQTAGTYYVLVERVGEASSSPDDWDLELRYVSEPGLRGPVPTQAPETWDSASPEPVDGTARTRGAGAGFEDARALGRGVWRTDIAPGRTLFYRVPVAWGQQVHATAELASASGGDGFLGSALVMSLYNPARAFVDDAGTGYDGRQKSASLKPLPAVAYENRYAASDRVGGMRFAGWYYLTVHLAEATAGKFGDGPFGLTLRVRVDGTGRTGPAYAGNAAPQGVFEVTEEDLEDASDGTTASGAGDGGTTTADGGDGGDGAAGGSTAMKLVAASGIGTGSLLVLGLVVWTVAARRRTGG</sequence>
<organism evidence="4 5">
    <name type="scientific">Streptomyces minutiscleroticus</name>
    <dbReference type="NCBI Taxonomy" id="68238"/>
    <lineage>
        <taxon>Bacteria</taxon>
        <taxon>Bacillati</taxon>
        <taxon>Actinomycetota</taxon>
        <taxon>Actinomycetes</taxon>
        <taxon>Kitasatosporales</taxon>
        <taxon>Streptomycetaceae</taxon>
        <taxon>Streptomyces</taxon>
    </lineage>
</organism>
<gene>
    <name evidence="4" type="ORF">GCM10010358_54700</name>
</gene>
<keyword evidence="5" id="KW-1185">Reference proteome</keyword>
<proteinExistence type="predicted"/>
<comment type="caution">
    <text evidence="4">The sequence shown here is derived from an EMBL/GenBank/DDBJ whole genome shotgun (WGS) entry which is preliminary data.</text>
</comment>
<feature type="signal peptide" evidence="3">
    <location>
        <begin position="1"/>
        <end position="28"/>
    </location>
</feature>
<keyword evidence="2" id="KW-0812">Transmembrane</keyword>
<evidence type="ECO:0000256" key="1">
    <source>
        <dbReference type="SAM" id="MobiDB-lite"/>
    </source>
</evidence>
<dbReference type="RefSeq" id="WP_190192970.1">
    <property type="nucleotide sequence ID" value="NZ_BMVU01000032.1"/>
</dbReference>
<evidence type="ECO:0000256" key="2">
    <source>
        <dbReference type="SAM" id="Phobius"/>
    </source>
</evidence>
<keyword evidence="2" id="KW-1133">Transmembrane helix</keyword>
<evidence type="ECO:0000313" key="4">
    <source>
        <dbReference type="EMBL" id="GGX93860.1"/>
    </source>
</evidence>
<feature type="compositionally biased region" description="Gly residues" evidence="1">
    <location>
        <begin position="392"/>
        <end position="407"/>
    </location>
</feature>
<feature type="chain" id="PRO_5036673601" evidence="3">
    <location>
        <begin position="29"/>
        <end position="447"/>
    </location>
</feature>
<evidence type="ECO:0000313" key="5">
    <source>
        <dbReference type="Proteomes" id="UP000619244"/>
    </source>
</evidence>
<reference evidence="4" key="2">
    <citation type="submission" date="2020-09" db="EMBL/GenBank/DDBJ databases">
        <authorList>
            <person name="Sun Q."/>
            <person name="Ohkuma M."/>
        </authorList>
    </citation>
    <scope>NUCLEOTIDE SEQUENCE</scope>
    <source>
        <strain evidence="4">JCM 4790</strain>
    </source>
</reference>
<name>A0A918NT19_9ACTN</name>
<dbReference type="Proteomes" id="UP000619244">
    <property type="component" value="Unassembled WGS sequence"/>
</dbReference>
<feature type="region of interest" description="Disordered" evidence="1">
    <location>
        <begin position="378"/>
        <end position="407"/>
    </location>
</feature>
<dbReference type="AlphaFoldDB" id="A0A918NT19"/>
<feature type="region of interest" description="Disordered" evidence="1">
    <location>
        <begin position="184"/>
        <end position="206"/>
    </location>
</feature>
<reference evidence="4" key="1">
    <citation type="journal article" date="2014" name="Int. J. Syst. Evol. Microbiol.">
        <title>Complete genome sequence of Corynebacterium casei LMG S-19264T (=DSM 44701T), isolated from a smear-ripened cheese.</title>
        <authorList>
            <consortium name="US DOE Joint Genome Institute (JGI-PGF)"/>
            <person name="Walter F."/>
            <person name="Albersmeier A."/>
            <person name="Kalinowski J."/>
            <person name="Ruckert C."/>
        </authorList>
    </citation>
    <scope>NUCLEOTIDE SEQUENCE</scope>
    <source>
        <strain evidence="4">JCM 4790</strain>
    </source>
</reference>